<comment type="subunit">
    <text evidence="2">Homodimer.</text>
</comment>
<evidence type="ECO:0000313" key="4">
    <source>
        <dbReference type="Proteomes" id="UP000229756"/>
    </source>
</evidence>
<dbReference type="InterPro" id="IPR035990">
    <property type="entry name" value="TIM_sf"/>
</dbReference>
<name>A0A2M8ELC8_UNCKA</name>
<dbReference type="UniPathway" id="UPA00138"/>
<dbReference type="GO" id="GO:0004807">
    <property type="term" value="F:triose-phosphate isomerase activity"/>
    <property type="evidence" value="ECO:0007669"/>
    <property type="project" value="UniProtKB-EC"/>
</dbReference>
<evidence type="ECO:0000313" key="3">
    <source>
        <dbReference type="EMBL" id="PJC23539.1"/>
    </source>
</evidence>
<dbReference type="PANTHER" id="PTHR21139:SF2">
    <property type="entry name" value="TRIOSEPHOSPHATE ISOMERASE"/>
    <property type="match status" value="1"/>
</dbReference>
<dbReference type="PANTHER" id="PTHR21139">
    <property type="entry name" value="TRIOSEPHOSPHATE ISOMERASE"/>
    <property type="match status" value="1"/>
</dbReference>
<sequence>MKYLLANWKQNMTIKEVRDWVDVFASKLSPDSLTKNKIIIAPTFLHIFTLKNLLDEKGLTGKAFISSQDVSSFEKGSHTGEVGASQLSEVVQYSIIGHSERRALGENFEMINRKIDMAVNNGINPIVCFSNKEEYSSIISSNISKSPDSLFLFEPLFAIGTGNPATVEDLVSVHDDYANIDMIYGGSVDKSNVLNYLSCSFVKGFGVGTASLDPDSFMDIANTL</sequence>
<dbReference type="GO" id="GO:0046166">
    <property type="term" value="P:glyceraldehyde-3-phosphate biosynthetic process"/>
    <property type="evidence" value="ECO:0007669"/>
    <property type="project" value="TreeGrafter"/>
</dbReference>
<comment type="subcellular location">
    <subcellularLocation>
        <location evidence="2">Cytoplasm</location>
    </subcellularLocation>
</comment>
<dbReference type="GO" id="GO:0019563">
    <property type="term" value="P:glycerol catabolic process"/>
    <property type="evidence" value="ECO:0007669"/>
    <property type="project" value="TreeGrafter"/>
</dbReference>
<dbReference type="GO" id="GO:0005829">
    <property type="term" value="C:cytosol"/>
    <property type="evidence" value="ECO:0007669"/>
    <property type="project" value="TreeGrafter"/>
</dbReference>
<dbReference type="UniPathway" id="UPA00109">
    <property type="reaction ID" value="UER00189"/>
</dbReference>
<accession>A0A2M8ELC8</accession>
<evidence type="ECO:0000256" key="1">
    <source>
        <dbReference type="ARBA" id="ARBA00023235"/>
    </source>
</evidence>
<dbReference type="GO" id="GO:0006096">
    <property type="term" value="P:glycolytic process"/>
    <property type="evidence" value="ECO:0007669"/>
    <property type="project" value="UniProtKB-UniPathway"/>
</dbReference>
<organism evidence="3 4">
    <name type="scientific">candidate division WWE3 bacterium CG_4_9_14_0_2_um_filter_35_11</name>
    <dbReference type="NCBI Taxonomy" id="1975077"/>
    <lineage>
        <taxon>Bacteria</taxon>
        <taxon>Katanobacteria</taxon>
    </lineage>
</organism>
<dbReference type="GO" id="GO:0006094">
    <property type="term" value="P:gluconeogenesis"/>
    <property type="evidence" value="ECO:0007669"/>
    <property type="project" value="UniProtKB-UniPathway"/>
</dbReference>
<comment type="pathway">
    <text evidence="2">Carbohydrate biosynthesis; gluconeogenesis.</text>
</comment>
<dbReference type="InterPro" id="IPR013785">
    <property type="entry name" value="Aldolase_TIM"/>
</dbReference>
<keyword evidence="2" id="KW-0324">Glycolysis</keyword>
<dbReference type="InterPro" id="IPR000652">
    <property type="entry name" value="Triosephosphate_isomerase"/>
</dbReference>
<dbReference type="EMBL" id="PFSJ01000022">
    <property type="protein sequence ID" value="PJC23539.1"/>
    <property type="molecule type" value="Genomic_DNA"/>
</dbReference>
<evidence type="ECO:0000256" key="2">
    <source>
        <dbReference type="RuleBase" id="RU363013"/>
    </source>
</evidence>
<dbReference type="CDD" id="cd00311">
    <property type="entry name" value="TIM"/>
    <property type="match status" value="1"/>
</dbReference>
<dbReference type="Gene3D" id="3.20.20.70">
    <property type="entry name" value="Aldolase class I"/>
    <property type="match status" value="1"/>
</dbReference>
<keyword evidence="2" id="KW-0963">Cytoplasm</keyword>
<comment type="caution">
    <text evidence="3">The sequence shown here is derived from an EMBL/GenBank/DDBJ whole genome shotgun (WGS) entry which is preliminary data.</text>
</comment>
<keyword evidence="1 2" id="KW-0413">Isomerase</keyword>
<comment type="similarity">
    <text evidence="2">Belongs to the triosephosphate isomerase family.</text>
</comment>
<keyword evidence="2" id="KW-0312">Gluconeogenesis</keyword>
<comment type="pathway">
    <text evidence="2">Carbohydrate degradation; glycolysis; D-glyceraldehyde 3-phosphate from glycerone phosphate: step 1/1.</text>
</comment>
<dbReference type="EC" id="5.3.1.1" evidence="2"/>
<proteinExistence type="inferred from homology"/>
<reference evidence="4" key="1">
    <citation type="submission" date="2017-09" db="EMBL/GenBank/DDBJ databases">
        <title>Depth-based differentiation of microbial function through sediment-hosted aquifers and enrichment of novel symbionts in the deep terrestrial subsurface.</title>
        <authorList>
            <person name="Probst A.J."/>
            <person name="Ladd B."/>
            <person name="Jarett J.K."/>
            <person name="Geller-Mcgrath D.E."/>
            <person name="Sieber C.M.K."/>
            <person name="Emerson J.B."/>
            <person name="Anantharaman K."/>
            <person name="Thomas B.C."/>
            <person name="Malmstrom R."/>
            <person name="Stieglmeier M."/>
            <person name="Klingl A."/>
            <person name="Woyke T."/>
            <person name="Ryan C.M."/>
            <person name="Banfield J.F."/>
        </authorList>
    </citation>
    <scope>NUCLEOTIDE SEQUENCE [LARGE SCALE GENOMIC DNA]</scope>
</reference>
<dbReference type="PROSITE" id="PS51440">
    <property type="entry name" value="TIM_2"/>
    <property type="match status" value="1"/>
</dbReference>
<dbReference type="Proteomes" id="UP000229756">
    <property type="component" value="Unassembled WGS sequence"/>
</dbReference>
<dbReference type="Pfam" id="PF00121">
    <property type="entry name" value="TIM"/>
    <property type="match status" value="1"/>
</dbReference>
<dbReference type="AlphaFoldDB" id="A0A2M8ELC8"/>
<protein>
    <recommendedName>
        <fullName evidence="2">Triosephosphate isomerase</fullName>
        <ecNumber evidence="2">5.3.1.1</ecNumber>
    </recommendedName>
</protein>
<dbReference type="SUPFAM" id="SSF51351">
    <property type="entry name" value="Triosephosphate isomerase (TIM)"/>
    <property type="match status" value="1"/>
</dbReference>
<comment type="catalytic activity">
    <reaction evidence="2">
        <text>D-glyceraldehyde 3-phosphate = dihydroxyacetone phosphate</text>
        <dbReference type="Rhea" id="RHEA:18585"/>
        <dbReference type="ChEBI" id="CHEBI:57642"/>
        <dbReference type="ChEBI" id="CHEBI:59776"/>
        <dbReference type="EC" id="5.3.1.1"/>
    </reaction>
</comment>
<gene>
    <name evidence="3" type="ORF">CO058_02945</name>
</gene>